<dbReference type="GO" id="GO:1902201">
    <property type="term" value="P:negative regulation of bacterial-type flagellum-dependent cell motility"/>
    <property type="evidence" value="ECO:0007669"/>
    <property type="project" value="TreeGrafter"/>
</dbReference>
<feature type="transmembrane region" description="Helical" evidence="4">
    <location>
        <begin position="195"/>
        <end position="214"/>
    </location>
</feature>
<dbReference type="InterPro" id="IPR029787">
    <property type="entry name" value="Nucleotide_cyclase"/>
</dbReference>
<organism evidence="6 7">
    <name type="scientific">Photobacterium rosenbergii</name>
    <dbReference type="NCBI Taxonomy" id="294936"/>
    <lineage>
        <taxon>Bacteria</taxon>
        <taxon>Pseudomonadati</taxon>
        <taxon>Pseudomonadota</taxon>
        <taxon>Gammaproteobacteria</taxon>
        <taxon>Vibrionales</taxon>
        <taxon>Vibrionaceae</taxon>
        <taxon>Photobacterium</taxon>
    </lineage>
</organism>
<dbReference type="RefSeq" id="WP_107299495.1">
    <property type="nucleotide sequence ID" value="NZ_PYMB01000009.1"/>
</dbReference>
<evidence type="ECO:0000256" key="4">
    <source>
        <dbReference type="SAM" id="Phobius"/>
    </source>
</evidence>
<reference evidence="6 7" key="1">
    <citation type="submission" date="2018-03" db="EMBL/GenBank/DDBJ databases">
        <title>Whole genome sequencing of Histamine producing bacteria.</title>
        <authorList>
            <person name="Butler K."/>
        </authorList>
    </citation>
    <scope>NUCLEOTIDE SEQUENCE [LARGE SCALE GENOMIC DNA]</scope>
    <source>
        <strain evidence="6 7">DSM 19138</strain>
    </source>
</reference>
<dbReference type="InterPro" id="IPR050469">
    <property type="entry name" value="Diguanylate_Cyclase"/>
</dbReference>
<name>A0A2T3NAU8_9GAMM</name>
<dbReference type="GO" id="GO:0043709">
    <property type="term" value="P:cell adhesion involved in single-species biofilm formation"/>
    <property type="evidence" value="ECO:0007669"/>
    <property type="project" value="TreeGrafter"/>
</dbReference>
<dbReference type="OrthoDB" id="9803824at2"/>
<dbReference type="Proteomes" id="UP000241346">
    <property type="component" value="Unassembled WGS sequence"/>
</dbReference>
<evidence type="ECO:0000256" key="1">
    <source>
        <dbReference type="ARBA" id="ARBA00001946"/>
    </source>
</evidence>
<dbReference type="GO" id="GO:0052621">
    <property type="term" value="F:diguanylate cyclase activity"/>
    <property type="evidence" value="ECO:0007669"/>
    <property type="project" value="UniProtKB-EC"/>
</dbReference>
<dbReference type="AlphaFoldDB" id="A0A2T3NAU8"/>
<feature type="domain" description="GGDEF" evidence="5">
    <location>
        <begin position="255"/>
        <end position="384"/>
    </location>
</feature>
<proteinExistence type="predicted"/>
<dbReference type="GO" id="GO:0005886">
    <property type="term" value="C:plasma membrane"/>
    <property type="evidence" value="ECO:0007669"/>
    <property type="project" value="TreeGrafter"/>
</dbReference>
<dbReference type="CDD" id="cd01949">
    <property type="entry name" value="GGDEF"/>
    <property type="match status" value="1"/>
</dbReference>
<evidence type="ECO:0000313" key="6">
    <source>
        <dbReference type="EMBL" id="PSW10860.1"/>
    </source>
</evidence>
<dbReference type="Pfam" id="PF00990">
    <property type="entry name" value="GGDEF"/>
    <property type="match status" value="1"/>
</dbReference>
<sequence>MDIFTLDIRTLNFIIILFSCIYSIGFLFYQRSQKQIPGLELFALSLLFIGVGPFFLGMRGTTPDWFSIVLANTIILLGFQLVLHSLCLFRKCSLRYTVFTYICIPLSIWLFYYFSHVSPSIKARIIVVSVFLAVTTLLSAFAAINGKHKDLKSAVWMMSASLFLYSSFMALRVIWTLSSAELHSFMYAGMIHQLTFLFSIVLVVAMSFSMLWMINARLVKSIHDLSRRDPLTQLYNRHALERKLPKLMAKLNTVQPLSIIMTDIDNFKTINDKHGHLAGDEAIKRVAQIIRAQTRNTYSAYRFGGDEILIILPKTNTEDASKLADSLRVNISIGGVIKNFVLTSSFGVATLRDGESWEQVVSRADQALYQAKQAGRNTVVNCSGVPAPPLIDHTRHKQSEVYDKAL</sequence>
<keyword evidence="4" id="KW-0812">Transmembrane</keyword>
<dbReference type="InterPro" id="IPR043128">
    <property type="entry name" value="Rev_trsase/Diguanyl_cyclase"/>
</dbReference>
<evidence type="ECO:0000259" key="5">
    <source>
        <dbReference type="PROSITE" id="PS50887"/>
    </source>
</evidence>
<comment type="caution">
    <text evidence="6">The sequence shown here is derived from an EMBL/GenBank/DDBJ whole genome shotgun (WGS) entry which is preliminary data.</text>
</comment>
<evidence type="ECO:0000256" key="3">
    <source>
        <dbReference type="ARBA" id="ARBA00034247"/>
    </source>
</evidence>
<comment type="catalytic activity">
    <reaction evidence="3">
        <text>2 GTP = 3',3'-c-di-GMP + 2 diphosphate</text>
        <dbReference type="Rhea" id="RHEA:24898"/>
        <dbReference type="ChEBI" id="CHEBI:33019"/>
        <dbReference type="ChEBI" id="CHEBI:37565"/>
        <dbReference type="ChEBI" id="CHEBI:58805"/>
        <dbReference type="EC" id="2.7.7.65"/>
    </reaction>
</comment>
<feature type="transmembrane region" description="Helical" evidence="4">
    <location>
        <begin position="41"/>
        <end position="59"/>
    </location>
</feature>
<dbReference type="InterPro" id="IPR000160">
    <property type="entry name" value="GGDEF_dom"/>
</dbReference>
<keyword evidence="4" id="KW-0472">Membrane</keyword>
<comment type="cofactor">
    <cofactor evidence="1">
        <name>Mg(2+)</name>
        <dbReference type="ChEBI" id="CHEBI:18420"/>
    </cofactor>
</comment>
<dbReference type="NCBIfam" id="TIGR00254">
    <property type="entry name" value="GGDEF"/>
    <property type="match status" value="1"/>
</dbReference>
<evidence type="ECO:0000313" key="7">
    <source>
        <dbReference type="Proteomes" id="UP000241346"/>
    </source>
</evidence>
<dbReference type="EC" id="2.7.7.65" evidence="2"/>
<dbReference type="PANTHER" id="PTHR45138:SF9">
    <property type="entry name" value="DIGUANYLATE CYCLASE DGCM-RELATED"/>
    <property type="match status" value="1"/>
</dbReference>
<accession>A0A2T3NAU8</accession>
<keyword evidence="4" id="KW-1133">Transmembrane helix</keyword>
<dbReference type="SUPFAM" id="SSF55073">
    <property type="entry name" value="Nucleotide cyclase"/>
    <property type="match status" value="1"/>
</dbReference>
<dbReference type="EMBL" id="PYMB01000009">
    <property type="protein sequence ID" value="PSW10860.1"/>
    <property type="molecule type" value="Genomic_DNA"/>
</dbReference>
<dbReference type="SMART" id="SM00267">
    <property type="entry name" value="GGDEF"/>
    <property type="match status" value="1"/>
</dbReference>
<dbReference type="Gene3D" id="3.30.70.270">
    <property type="match status" value="1"/>
</dbReference>
<feature type="transmembrane region" description="Helical" evidence="4">
    <location>
        <begin position="155"/>
        <end position="175"/>
    </location>
</feature>
<feature type="transmembrane region" description="Helical" evidence="4">
    <location>
        <begin position="12"/>
        <end position="29"/>
    </location>
</feature>
<dbReference type="FunFam" id="3.30.70.270:FF:000001">
    <property type="entry name" value="Diguanylate cyclase domain protein"/>
    <property type="match status" value="1"/>
</dbReference>
<evidence type="ECO:0000256" key="2">
    <source>
        <dbReference type="ARBA" id="ARBA00012528"/>
    </source>
</evidence>
<feature type="transmembrane region" description="Helical" evidence="4">
    <location>
        <begin position="96"/>
        <end position="115"/>
    </location>
</feature>
<feature type="transmembrane region" description="Helical" evidence="4">
    <location>
        <begin position="65"/>
        <end position="89"/>
    </location>
</feature>
<dbReference type="PANTHER" id="PTHR45138">
    <property type="entry name" value="REGULATORY COMPONENTS OF SENSORY TRANSDUCTION SYSTEM"/>
    <property type="match status" value="1"/>
</dbReference>
<protein>
    <recommendedName>
        <fullName evidence="2">diguanylate cyclase</fullName>
        <ecNumber evidence="2">2.7.7.65</ecNumber>
    </recommendedName>
</protein>
<dbReference type="PROSITE" id="PS50887">
    <property type="entry name" value="GGDEF"/>
    <property type="match status" value="1"/>
</dbReference>
<gene>
    <name evidence="6" type="ORF">C9J01_17830</name>
</gene>
<feature type="transmembrane region" description="Helical" evidence="4">
    <location>
        <begin position="121"/>
        <end position="143"/>
    </location>
</feature>